<dbReference type="InterPro" id="IPR014710">
    <property type="entry name" value="RmlC-like_jellyroll"/>
</dbReference>
<dbReference type="Proteomes" id="UP000287233">
    <property type="component" value="Chromosome"/>
</dbReference>
<name>A0A410FSL5_BIPS1</name>
<proteinExistence type="predicted"/>
<dbReference type="Gene3D" id="2.60.120.10">
    <property type="entry name" value="Jelly Rolls"/>
    <property type="match status" value="1"/>
</dbReference>
<protein>
    <recommendedName>
        <fullName evidence="2">Cupin type-2 domain-containing protein</fullName>
    </recommendedName>
</protein>
<dbReference type="AlphaFoldDB" id="A0A410FSL5"/>
<keyword evidence="1" id="KW-0175">Coiled coil</keyword>
<feature type="domain" description="Cupin type-2" evidence="2">
    <location>
        <begin position="126"/>
        <end position="171"/>
    </location>
</feature>
<evidence type="ECO:0000259" key="2">
    <source>
        <dbReference type="Pfam" id="PF07883"/>
    </source>
</evidence>
<feature type="coiled-coil region" evidence="1">
    <location>
        <begin position="60"/>
        <end position="87"/>
    </location>
</feature>
<evidence type="ECO:0000313" key="3">
    <source>
        <dbReference type="EMBL" id="QAA75961.1"/>
    </source>
</evidence>
<dbReference type="KEGG" id="bih:BIP78_0193"/>
<reference evidence="4" key="1">
    <citation type="submission" date="2018-12" db="EMBL/GenBank/DDBJ databases">
        <title>Complete genome sequence of an uncultured bacterium of the candidate phylum Bipolaricaulota.</title>
        <authorList>
            <person name="Kadnikov V.V."/>
            <person name="Mardanov A.V."/>
            <person name="Beletsky A.V."/>
            <person name="Frank Y.A."/>
            <person name="Karnachuk O.V."/>
            <person name="Ravin N.V."/>
        </authorList>
    </citation>
    <scope>NUCLEOTIDE SEQUENCE [LARGE SCALE GENOMIC DNA]</scope>
</reference>
<dbReference type="SUPFAM" id="SSF51182">
    <property type="entry name" value="RmlC-like cupins"/>
    <property type="match status" value="1"/>
</dbReference>
<dbReference type="Pfam" id="PF07883">
    <property type="entry name" value="Cupin_2"/>
    <property type="match status" value="1"/>
</dbReference>
<dbReference type="EMBL" id="CP034928">
    <property type="protein sequence ID" value="QAA75961.1"/>
    <property type="molecule type" value="Genomic_DNA"/>
</dbReference>
<accession>A0A410FSL5</accession>
<evidence type="ECO:0000313" key="4">
    <source>
        <dbReference type="Proteomes" id="UP000287233"/>
    </source>
</evidence>
<organism evidence="3 4">
    <name type="scientific">Bipolaricaulis sibiricus</name>
    <dbReference type="NCBI Taxonomy" id="2501609"/>
    <lineage>
        <taxon>Bacteria</taxon>
        <taxon>Candidatus Bipolaricaulota</taxon>
        <taxon>Candidatus Bipolaricaulia</taxon>
        <taxon>Candidatus Bipolaricaulales</taxon>
        <taxon>Candidatus Bipolaricaulaceae</taxon>
        <taxon>Candidatus Bipolaricaulis</taxon>
    </lineage>
</organism>
<sequence>MKIQHLVLDDDVHKALKARKKRVGITVKEIGNSALRAALSIPTKEELVVEKLIATGKITREEYDRAKQAAAQALRSAQRRIAEAMADDPDRQVMTIGSWEGREVYRSPDDHVQVFDHWARDAKRVSTPELVHDESHVWAIVLSGKVRMRIDDEEKEFGPHSVIHIPPRTPHVSTPLTPDTRAVLVCTPALSLPR</sequence>
<dbReference type="InterPro" id="IPR013096">
    <property type="entry name" value="Cupin_2"/>
</dbReference>
<gene>
    <name evidence="3" type="ORF">BIP78_0193</name>
</gene>
<dbReference type="InterPro" id="IPR011051">
    <property type="entry name" value="RmlC_Cupin_sf"/>
</dbReference>
<evidence type="ECO:0000256" key="1">
    <source>
        <dbReference type="SAM" id="Coils"/>
    </source>
</evidence>